<dbReference type="SUPFAM" id="SSF88723">
    <property type="entry name" value="PIN domain-like"/>
    <property type="match status" value="1"/>
</dbReference>
<dbReference type="SMART" id="SM00670">
    <property type="entry name" value="PINc"/>
    <property type="match status" value="1"/>
</dbReference>
<evidence type="ECO:0000256" key="3">
    <source>
        <dbReference type="ARBA" id="ARBA00023242"/>
    </source>
</evidence>
<dbReference type="EMBL" id="CR380958">
    <property type="protein sequence ID" value="CAG61940.1"/>
    <property type="molecule type" value="Genomic_DNA"/>
</dbReference>
<evidence type="ECO:0000256" key="5">
    <source>
        <dbReference type="ARBA" id="ARBA00074620"/>
    </source>
</evidence>
<gene>
    <name evidence="8 9" type="ordered locus">CAGL0L04488g</name>
</gene>
<dbReference type="HOGENOM" id="CLU_048317_0_0_1"/>
<feature type="region of interest" description="Disordered" evidence="6">
    <location>
        <begin position="1"/>
        <end position="54"/>
    </location>
</feature>
<dbReference type="KEGG" id="cgr:2890640"/>
<dbReference type="Proteomes" id="UP000002428">
    <property type="component" value="Chromosome L"/>
</dbReference>
<dbReference type="GO" id="GO:0005737">
    <property type="term" value="C:cytoplasm"/>
    <property type="evidence" value="ECO:0007669"/>
    <property type="project" value="EnsemblFungi"/>
</dbReference>
<keyword evidence="2" id="KW-0804">Transcription</keyword>
<evidence type="ECO:0000313" key="10">
    <source>
        <dbReference type="Proteomes" id="UP000002428"/>
    </source>
</evidence>
<evidence type="ECO:0000259" key="7">
    <source>
        <dbReference type="SMART" id="SM00670"/>
    </source>
</evidence>
<evidence type="ECO:0000313" key="8">
    <source>
        <dbReference type="CGD" id="CAL0135784"/>
    </source>
</evidence>
<organism evidence="9 10">
    <name type="scientific">Candida glabrata (strain ATCC 2001 / BCRC 20586 / JCM 3761 / NBRC 0622 / NRRL Y-65 / CBS 138)</name>
    <name type="common">Yeast</name>
    <name type="synonym">Nakaseomyces glabratus</name>
    <dbReference type="NCBI Taxonomy" id="284593"/>
    <lineage>
        <taxon>Eukaryota</taxon>
        <taxon>Fungi</taxon>
        <taxon>Dikarya</taxon>
        <taxon>Ascomycota</taxon>
        <taxon>Saccharomycotina</taxon>
        <taxon>Saccharomycetes</taxon>
        <taxon>Saccharomycetales</taxon>
        <taxon>Saccharomycetaceae</taxon>
        <taxon>Nakaseomyces</taxon>
    </lineage>
</organism>
<dbReference type="FunFam" id="3.40.50.1010:FF:000045">
    <property type="entry name" value="Transcriptional protein swt1"/>
    <property type="match status" value="1"/>
</dbReference>
<comment type="similarity">
    <text evidence="4">Belongs to the SWT1 family.</text>
</comment>
<dbReference type="GO" id="GO:0004521">
    <property type="term" value="F:RNA endonuclease activity"/>
    <property type="evidence" value="ECO:0007669"/>
    <property type="project" value="EnsemblFungi"/>
</dbReference>
<evidence type="ECO:0000256" key="2">
    <source>
        <dbReference type="ARBA" id="ARBA00023163"/>
    </source>
</evidence>
<dbReference type="PANTHER" id="PTHR16161:SF0">
    <property type="entry name" value="TRANSCRIPTIONAL PROTEIN SWT1"/>
    <property type="match status" value="1"/>
</dbReference>
<evidence type="ECO:0000256" key="4">
    <source>
        <dbReference type="ARBA" id="ARBA00060839"/>
    </source>
</evidence>
<keyword evidence="3" id="KW-0539">Nucleus</keyword>
<dbReference type="InterPro" id="IPR052626">
    <property type="entry name" value="SWT1_Regulator"/>
</dbReference>
<evidence type="ECO:0000256" key="6">
    <source>
        <dbReference type="SAM" id="MobiDB-lite"/>
    </source>
</evidence>
<proteinExistence type="inferred from homology"/>
<dbReference type="Pfam" id="PF13638">
    <property type="entry name" value="PIN_4"/>
    <property type="match status" value="1"/>
</dbReference>
<sequence length="414" mass="46624">MLKSKHGNAKYTVADIERQAGLEPTPQNRQERQGPERQGPERQGPATPHPEDNAVPEQLILDTDGDQDFEMSDVVSEVQIESISNYLAEQRMAVDPISPQSYTIPQSMLSEQDVSTDKTVFVVDTNFLISHLNTLEELRKLAGQFNHIIVAPITTVRELDGLKLASDKSIAKLARHANEWLFKNLGDRSSGLVGQRLKERINPSASKDDAILDCCLYLQQKLNHKLVILLSNDKNLCAKALSEGMLTVSYRPGMTAQLISQMAYSESISLGNATPSPQFSKLDFHEVANKIFNDIQAMVITIVDHIMNKSYGEDIIAINYDPKNMKDLNDVARVISKFWLSVFSDYFDRNSMRKEDWKELPSQMVTVPNSSSDLNTFLGFWEGILLKLNRDLGENDQHVVQAAIAEWKQYIDLV</sequence>
<dbReference type="STRING" id="284593.Q6FLC4"/>
<dbReference type="CDD" id="cd18727">
    <property type="entry name" value="PIN_Swt1-like"/>
    <property type="match status" value="1"/>
</dbReference>
<comment type="subcellular location">
    <subcellularLocation>
        <location evidence="1">Nucleus</location>
    </subcellularLocation>
</comment>
<accession>Q6FLC4</accession>
<dbReference type="PANTHER" id="PTHR16161">
    <property type="entry name" value="TRANSCRIPTIONAL PROTEIN SWT1"/>
    <property type="match status" value="1"/>
</dbReference>
<evidence type="ECO:0000313" key="9">
    <source>
        <dbReference type="EMBL" id="CAG61940.1"/>
    </source>
</evidence>
<dbReference type="eggNOG" id="KOG4689">
    <property type="taxonomic scope" value="Eukaryota"/>
</dbReference>
<dbReference type="AlphaFoldDB" id="Q6FLC4"/>
<dbReference type="GO" id="GO:0071032">
    <property type="term" value="P:nuclear mRNA surveillance of mRNP export"/>
    <property type="evidence" value="ECO:0007669"/>
    <property type="project" value="EnsemblFungi"/>
</dbReference>
<dbReference type="InterPro" id="IPR049014">
    <property type="entry name" value="SWT1_C"/>
</dbReference>
<reference evidence="9 10" key="1">
    <citation type="journal article" date="2004" name="Nature">
        <title>Genome evolution in yeasts.</title>
        <authorList>
            <consortium name="Genolevures"/>
            <person name="Dujon B."/>
            <person name="Sherman D."/>
            <person name="Fischer G."/>
            <person name="Durrens P."/>
            <person name="Casaregola S."/>
            <person name="Lafontaine I."/>
            <person name="de Montigny J."/>
            <person name="Marck C."/>
            <person name="Neuveglise C."/>
            <person name="Talla E."/>
            <person name="Goffard N."/>
            <person name="Frangeul L."/>
            <person name="Aigle M."/>
            <person name="Anthouard V."/>
            <person name="Babour A."/>
            <person name="Barbe V."/>
            <person name="Barnay S."/>
            <person name="Blanchin S."/>
            <person name="Beckerich J.M."/>
            <person name="Beyne E."/>
            <person name="Bleykasten C."/>
            <person name="Boisrame A."/>
            <person name="Boyer J."/>
            <person name="Cattolico L."/>
            <person name="Confanioleri F."/>
            <person name="de Daruvar A."/>
            <person name="Despons L."/>
            <person name="Fabre E."/>
            <person name="Fairhead C."/>
            <person name="Ferry-Dumazet H."/>
            <person name="Groppi A."/>
            <person name="Hantraye F."/>
            <person name="Hennequin C."/>
            <person name="Jauniaux N."/>
            <person name="Joyet P."/>
            <person name="Kachouri R."/>
            <person name="Kerrest A."/>
            <person name="Koszul R."/>
            <person name="Lemaire M."/>
            <person name="Lesur I."/>
            <person name="Ma L."/>
            <person name="Muller H."/>
            <person name="Nicaud J.M."/>
            <person name="Nikolski M."/>
            <person name="Oztas S."/>
            <person name="Ozier-Kalogeropoulos O."/>
            <person name="Pellenz S."/>
            <person name="Potier S."/>
            <person name="Richard G.F."/>
            <person name="Straub M.L."/>
            <person name="Suleau A."/>
            <person name="Swennene D."/>
            <person name="Tekaia F."/>
            <person name="Wesolowski-Louvel M."/>
            <person name="Westhof E."/>
            <person name="Wirth B."/>
            <person name="Zeniou-Meyer M."/>
            <person name="Zivanovic I."/>
            <person name="Bolotin-Fukuhara M."/>
            <person name="Thierry A."/>
            <person name="Bouchier C."/>
            <person name="Caudron B."/>
            <person name="Scarpelli C."/>
            <person name="Gaillardin C."/>
            <person name="Weissenbach J."/>
            <person name="Wincker P."/>
            <person name="Souciet J.L."/>
        </authorList>
    </citation>
    <scope>NUCLEOTIDE SEQUENCE [LARGE SCALE GENOMIC DNA]</scope>
    <source>
        <strain evidence="10">ATCC 2001 / BCRC 20586 / JCM 3761 / NBRC 0622 / NRRL Y-65 / CBS 138</strain>
    </source>
</reference>
<protein>
    <recommendedName>
        <fullName evidence="5">Transcriptional protein SWT1</fullName>
    </recommendedName>
</protein>
<feature type="compositionally biased region" description="Basic and acidic residues" evidence="6">
    <location>
        <begin position="29"/>
        <end position="40"/>
    </location>
</feature>
<keyword evidence="10" id="KW-1185">Reference proteome</keyword>
<dbReference type="InParanoid" id="Q6FLC4"/>
<feature type="domain" description="PIN" evidence="7">
    <location>
        <begin position="119"/>
        <end position="238"/>
    </location>
</feature>
<dbReference type="GO" id="GO:0005634">
    <property type="term" value="C:nucleus"/>
    <property type="evidence" value="ECO:0007669"/>
    <property type="project" value="UniProtKB-SubCell"/>
</dbReference>
<name>Q6FLC4_CANGA</name>
<dbReference type="InterPro" id="IPR029060">
    <property type="entry name" value="PIN-like_dom_sf"/>
</dbReference>
<dbReference type="CGD" id="CAL0135784">
    <property type="gene designation" value="CAGL0L04488g"/>
</dbReference>
<dbReference type="Pfam" id="PF21693">
    <property type="entry name" value="SWT1_3rd"/>
    <property type="match status" value="1"/>
</dbReference>
<dbReference type="InterPro" id="IPR002716">
    <property type="entry name" value="PIN_dom"/>
</dbReference>
<dbReference type="Gene3D" id="3.40.50.1010">
    <property type="entry name" value="5'-nuclease"/>
    <property type="match status" value="1"/>
</dbReference>
<dbReference type="VEuPathDB" id="FungiDB:CAGL0L04488g"/>
<dbReference type="OMA" id="HRTINSN"/>
<dbReference type="FunCoup" id="Q6FLC4">
    <property type="interactions" value="17"/>
</dbReference>
<evidence type="ECO:0000256" key="1">
    <source>
        <dbReference type="ARBA" id="ARBA00004123"/>
    </source>
</evidence>